<accession>A0A382KFI9</accession>
<feature type="non-terminal residue" evidence="2">
    <location>
        <position position="396"/>
    </location>
</feature>
<name>A0A382KFI9_9ZZZZ</name>
<feature type="transmembrane region" description="Helical" evidence="1">
    <location>
        <begin position="12"/>
        <end position="32"/>
    </location>
</feature>
<feature type="transmembrane region" description="Helical" evidence="1">
    <location>
        <begin position="100"/>
        <end position="119"/>
    </location>
</feature>
<feature type="transmembrane region" description="Helical" evidence="1">
    <location>
        <begin position="67"/>
        <end position="88"/>
    </location>
</feature>
<feature type="transmembrane region" description="Helical" evidence="1">
    <location>
        <begin position="38"/>
        <end position="60"/>
    </location>
</feature>
<feature type="transmembrane region" description="Helical" evidence="1">
    <location>
        <begin position="131"/>
        <end position="151"/>
    </location>
</feature>
<dbReference type="InterPro" id="IPR017850">
    <property type="entry name" value="Alkaline_phosphatase_core_sf"/>
</dbReference>
<evidence type="ECO:0008006" key="3">
    <source>
        <dbReference type="Google" id="ProtNLM"/>
    </source>
</evidence>
<reference evidence="2" key="1">
    <citation type="submission" date="2018-05" db="EMBL/GenBank/DDBJ databases">
        <authorList>
            <person name="Lanie J.A."/>
            <person name="Ng W.-L."/>
            <person name="Kazmierczak K.M."/>
            <person name="Andrzejewski T.M."/>
            <person name="Davidsen T.M."/>
            <person name="Wayne K.J."/>
            <person name="Tettelin H."/>
            <person name="Glass J.I."/>
            <person name="Rusch D."/>
            <person name="Podicherti R."/>
            <person name="Tsui H.-C.T."/>
            <person name="Winkler M.E."/>
        </authorList>
    </citation>
    <scope>NUCLEOTIDE SEQUENCE</scope>
</reference>
<proteinExistence type="predicted"/>
<keyword evidence="1" id="KW-0812">Transmembrane</keyword>
<keyword evidence="1" id="KW-0472">Membrane</keyword>
<organism evidence="2">
    <name type="scientific">marine metagenome</name>
    <dbReference type="NCBI Taxonomy" id="408172"/>
    <lineage>
        <taxon>unclassified sequences</taxon>
        <taxon>metagenomes</taxon>
        <taxon>ecological metagenomes</taxon>
    </lineage>
</organism>
<keyword evidence="1" id="KW-1133">Transmembrane helix</keyword>
<protein>
    <recommendedName>
        <fullName evidence="3">Sulfatase N-terminal domain-containing protein</fullName>
    </recommendedName>
</protein>
<dbReference type="EMBL" id="UINC01080331">
    <property type="protein sequence ID" value="SVC23168.1"/>
    <property type="molecule type" value="Genomic_DNA"/>
</dbReference>
<gene>
    <name evidence="2" type="ORF">METZ01_LOCUS276022</name>
</gene>
<evidence type="ECO:0000313" key="2">
    <source>
        <dbReference type="EMBL" id="SVC23168.1"/>
    </source>
</evidence>
<sequence length="396" mass="45472">MKQKFKRTLFPFHPLLFAIFPAVSILSGNLHILSPADIIFPIFLFVVLAVCLWLGLFFVFRDIIKTGLITSLSLFLFFSYGHISSIIYDTFFQETTFKEHLILLTIFFGLLILISLYIIKSKHSLHNASSIINIVAISSLLVPIVIIGSYFPEQDFSVREENIIDTNYLENNINTAQLPDIYLIVLDSYTNEKILNDLFNFDNSDFVSFLSSKKFFVADNSFSHYHTSFLSIASMLNMEYINNLTNDVGENSKNRYLAYKMIDQNTAMKIAKSKGYVTVNIDSGWEATRHISAADLNLCGKNQFLNSQTIVMMIRNSMLNPIYVKIFESDYRERISCTFSSISSLHQEIEQPIFVFAHIFLPHGPYYWGPNGEYYVPEQATLEGFKKDKEGFTDQL</sequence>
<dbReference type="AlphaFoldDB" id="A0A382KFI9"/>
<evidence type="ECO:0000256" key="1">
    <source>
        <dbReference type="SAM" id="Phobius"/>
    </source>
</evidence>
<dbReference type="Gene3D" id="3.40.720.10">
    <property type="entry name" value="Alkaline Phosphatase, subunit A"/>
    <property type="match status" value="1"/>
</dbReference>